<accession>A0AAN9A1X3</accession>
<evidence type="ECO:0000313" key="3">
    <source>
        <dbReference type="Proteomes" id="UP001381693"/>
    </source>
</evidence>
<proteinExistence type="predicted"/>
<protein>
    <submittedName>
        <fullName evidence="2">Uncharacterized protein</fullName>
    </submittedName>
</protein>
<name>A0AAN9A1X3_HALRR</name>
<dbReference type="Proteomes" id="UP001381693">
    <property type="component" value="Unassembled WGS sequence"/>
</dbReference>
<evidence type="ECO:0000256" key="1">
    <source>
        <dbReference type="SAM" id="MobiDB-lite"/>
    </source>
</evidence>
<sequence length="122" mass="13013">MLDGVQLPVPVVSSLDHQQSHSRRPSFLHQYDDEEDDYSTTTTNTGTGVGAHGMSGSGSSSSGRRAPTIPASESFVGGPGDLFRGCYGALDPHKKGGQPALALQRCLPPTYWRGKNMARLIK</sequence>
<keyword evidence="3" id="KW-1185">Reference proteome</keyword>
<dbReference type="EMBL" id="JAXCGZ010009008">
    <property type="protein sequence ID" value="KAK7077391.1"/>
    <property type="molecule type" value="Genomic_DNA"/>
</dbReference>
<feature type="region of interest" description="Disordered" evidence="1">
    <location>
        <begin position="1"/>
        <end position="76"/>
    </location>
</feature>
<comment type="caution">
    <text evidence="2">The sequence shown here is derived from an EMBL/GenBank/DDBJ whole genome shotgun (WGS) entry which is preliminary data.</text>
</comment>
<gene>
    <name evidence="2" type="ORF">SK128_024664</name>
</gene>
<feature type="compositionally biased region" description="Gly residues" evidence="1">
    <location>
        <begin position="47"/>
        <end position="56"/>
    </location>
</feature>
<evidence type="ECO:0000313" key="2">
    <source>
        <dbReference type="EMBL" id="KAK7077391.1"/>
    </source>
</evidence>
<feature type="non-terminal residue" evidence="2">
    <location>
        <position position="122"/>
    </location>
</feature>
<dbReference type="AlphaFoldDB" id="A0AAN9A1X3"/>
<reference evidence="2 3" key="1">
    <citation type="submission" date="2023-11" db="EMBL/GenBank/DDBJ databases">
        <title>Halocaridina rubra genome assembly.</title>
        <authorList>
            <person name="Smith C."/>
        </authorList>
    </citation>
    <scope>NUCLEOTIDE SEQUENCE [LARGE SCALE GENOMIC DNA]</scope>
    <source>
        <strain evidence="2">EP-1</strain>
        <tissue evidence="2">Whole</tissue>
    </source>
</reference>
<organism evidence="2 3">
    <name type="scientific">Halocaridina rubra</name>
    <name type="common">Hawaiian red shrimp</name>
    <dbReference type="NCBI Taxonomy" id="373956"/>
    <lineage>
        <taxon>Eukaryota</taxon>
        <taxon>Metazoa</taxon>
        <taxon>Ecdysozoa</taxon>
        <taxon>Arthropoda</taxon>
        <taxon>Crustacea</taxon>
        <taxon>Multicrustacea</taxon>
        <taxon>Malacostraca</taxon>
        <taxon>Eumalacostraca</taxon>
        <taxon>Eucarida</taxon>
        <taxon>Decapoda</taxon>
        <taxon>Pleocyemata</taxon>
        <taxon>Caridea</taxon>
        <taxon>Atyoidea</taxon>
        <taxon>Atyidae</taxon>
        <taxon>Halocaridina</taxon>
    </lineage>
</organism>